<reference evidence="1" key="1">
    <citation type="submission" date="2019-06" db="EMBL/GenBank/DDBJ databases">
        <authorList>
            <person name="Zheng W."/>
        </authorList>
    </citation>
    <scope>NUCLEOTIDE SEQUENCE</scope>
    <source>
        <strain evidence="1">QDHG01</strain>
    </source>
</reference>
<dbReference type="EMBL" id="RRYP01002450">
    <property type="protein sequence ID" value="TNV84753.1"/>
    <property type="molecule type" value="Genomic_DNA"/>
</dbReference>
<proteinExistence type="predicted"/>
<gene>
    <name evidence="1" type="ORF">FGO68_gene13641</name>
</gene>
<dbReference type="Proteomes" id="UP000785679">
    <property type="component" value="Unassembled WGS sequence"/>
</dbReference>
<sequence length="406" mass="44701">MLFGEKSNGGSGLNLFGNLPSGNALHQNPLAHSKTMAPAGFPNTGPQTSSLFPPQQQQPGTSLFQNFGQAPANAPLMQQNIMQQPLVQKQQTMQPKQLGTLNMGQSPLNMGLSLMGSQPMGTSQLGSQQMSFAQIGSQQTGSQLFGPQQMGTQQKQVVVSSKKDSVMLTQARESGYDGFLEELKAKEQPADGEYVEYAITRQLKQAERAGEDFNSALDKLQAFENALYSQCMQLQRDLEHSEIMKAITDENSLELTKAESEQQLIDKQLSACEQALQEVLDRRFGQMNKSQQDLRNAIFGMPPTGPVSKEEKKKDADQKFEFKTKVKGDFTKLQKEQARVDQDVRNLSKQLDSEMDKLSGQLAAVELGGAGVKEILMDRTIIGEAMVKMVVDSERVKKQVQDCGNN</sequence>
<name>A0A8J8T822_HALGN</name>
<accession>A0A8J8T822</accession>
<organism evidence="1 2">
    <name type="scientific">Halteria grandinella</name>
    <dbReference type="NCBI Taxonomy" id="5974"/>
    <lineage>
        <taxon>Eukaryota</taxon>
        <taxon>Sar</taxon>
        <taxon>Alveolata</taxon>
        <taxon>Ciliophora</taxon>
        <taxon>Intramacronucleata</taxon>
        <taxon>Spirotrichea</taxon>
        <taxon>Stichotrichia</taxon>
        <taxon>Sporadotrichida</taxon>
        <taxon>Halteriidae</taxon>
        <taxon>Halteria</taxon>
    </lineage>
</organism>
<protein>
    <submittedName>
        <fullName evidence="1">Uncharacterized protein</fullName>
    </submittedName>
</protein>
<dbReference type="AlphaFoldDB" id="A0A8J8T822"/>
<comment type="caution">
    <text evidence="1">The sequence shown here is derived from an EMBL/GenBank/DDBJ whole genome shotgun (WGS) entry which is preliminary data.</text>
</comment>
<evidence type="ECO:0000313" key="2">
    <source>
        <dbReference type="Proteomes" id="UP000785679"/>
    </source>
</evidence>
<keyword evidence="2" id="KW-1185">Reference proteome</keyword>
<evidence type="ECO:0000313" key="1">
    <source>
        <dbReference type="EMBL" id="TNV84753.1"/>
    </source>
</evidence>